<dbReference type="Gene3D" id="3.40.50.2000">
    <property type="entry name" value="Glycogen Phosphorylase B"/>
    <property type="match status" value="2"/>
</dbReference>
<dbReference type="EMBL" id="CP030118">
    <property type="protein sequence ID" value="QDL06642.1"/>
    <property type="molecule type" value="Genomic_DNA"/>
</dbReference>
<dbReference type="Proteomes" id="UP000503129">
    <property type="component" value="Chromosome"/>
</dbReference>
<protein>
    <recommendedName>
        <fullName evidence="5">Glycosyltransferase family 1 protein</fullName>
    </recommendedName>
</protein>
<reference evidence="3 4" key="1">
    <citation type="submission" date="2018-06" db="EMBL/GenBank/DDBJ databases">
        <title>Comparative genomics of Brasilonema spp. strains.</title>
        <authorList>
            <person name="Alvarenga D.O."/>
            <person name="Fiore M.F."/>
            <person name="Varani A.M."/>
        </authorList>
    </citation>
    <scope>NUCLEOTIDE SEQUENCE [LARGE SCALE GENOMIC DNA]</scope>
    <source>
        <strain evidence="3 4">CENA114</strain>
    </source>
</reference>
<organism evidence="3 4">
    <name type="scientific">Brasilonema sennae CENA114</name>
    <dbReference type="NCBI Taxonomy" id="415709"/>
    <lineage>
        <taxon>Bacteria</taxon>
        <taxon>Bacillati</taxon>
        <taxon>Cyanobacteriota</taxon>
        <taxon>Cyanophyceae</taxon>
        <taxon>Nostocales</taxon>
        <taxon>Scytonemataceae</taxon>
        <taxon>Brasilonema</taxon>
        <taxon>Bromeliae group (in: Brasilonema)</taxon>
    </lineage>
</organism>
<dbReference type="Pfam" id="PF00534">
    <property type="entry name" value="Glycos_transf_1"/>
    <property type="match status" value="1"/>
</dbReference>
<feature type="domain" description="Glycosyl transferase family 1" evidence="1">
    <location>
        <begin position="223"/>
        <end position="385"/>
    </location>
</feature>
<dbReference type="KEGG" id="bsen:DP114_00810"/>
<dbReference type="InterPro" id="IPR001296">
    <property type="entry name" value="Glyco_trans_1"/>
</dbReference>
<dbReference type="PANTHER" id="PTHR45947">
    <property type="entry name" value="SULFOQUINOVOSYL TRANSFERASE SQD2"/>
    <property type="match status" value="1"/>
</dbReference>
<dbReference type="InterPro" id="IPR050194">
    <property type="entry name" value="Glycosyltransferase_grp1"/>
</dbReference>
<proteinExistence type="predicted"/>
<evidence type="ECO:0000313" key="4">
    <source>
        <dbReference type="Proteomes" id="UP000503129"/>
    </source>
</evidence>
<dbReference type="PANTHER" id="PTHR45947:SF3">
    <property type="entry name" value="SULFOQUINOVOSYL TRANSFERASE SQD2"/>
    <property type="match status" value="1"/>
</dbReference>
<feature type="domain" description="Glycosyltransferase subfamily 4-like N-terminal" evidence="2">
    <location>
        <begin position="14"/>
        <end position="208"/>
    </location>
</feature>
<keyword evidence="4" id="KW-1185">Reference proteome</keyword>
<dbReference type="Pfam" id="PF13439">
    <property type="entry name" value="Glyco_transf_4"/>
    <property type="match status" value="1"/>
</dbReference>
<evidence type="ECO:0000259" key="2">
    <source>
        <dbReference type="Pfam" id="PF13439"/>
    </source>
</evidence>
<accession>A0A856M7D5</accession>
<evidence type="ECO:0000313" key="3">
    <source>
        <dbReference type="EMBL" id="QDL06642.1"/>
    </source>
</evidence>
<dbReference type="GO" id="GO:0016758">
    <property type="term" value="F:hexosyltransferase activity"/>
    <property type="evidence" value="ECO:0007669"/>
    <property type="project" value="TreeGrafter"/>
</dbReference>
<dbReference type="SUPFAM" id="SSF53756">
    <property type="entry name" value="UDP-Glycosyltransferase/glycogen phosphorylase"/>
    <property type="match status" value="1"/>
</dbReference>
<evidence type="ECO:0008006" key="5">
    <source>
        <dbReference type="Google" id="ProtNLM"/>
    </source>
</evidence>
<dbReference type="CDD" id="cd03801">
    <property type="entry name" value="GT4_PimA-like"/>
    <property type="match status" value="1"/>
</dbReference>
<dbReference type="InterPro" id="IPR028098">
    <property type="entry name" value="Glyco_trans_4-like_N"/>
</dbReference>
<sequence length="414" mass="46472">MKILHVTQGYTPAIGGTELLIQRVSEELVRQFGDEVTVFTTNCFNGEGFFNPKLPRLQPGDEEINGVKVRRFPVNSRISQIFRFPQKVAYRLRLPFNQHLRTIAGGPIIPGLKKAIQEYSADIIAASSFPLLHMYAALNGARESGRPCVLHGGIHPQDDWAFQRSRIYSAIQQSTYYLSNTKYEADYVIQQGVSPERVAVVGVGVDPEPFAQISSTQAKNHFGFKEQPVVGFIGQFGGHKGVDTLLQAMTLVWKFFPDVQLLLAGARTMFAEKVENIIHQLPESYQKQVKLYYNFSNEEKPLLFYAVDVFAYPSGFESFGIAFLEAWAASKPVIGCRAGAIPWVIDEGIDGLLVDYKNQEMLAEAIIEFLKNSSWATTLGNAGRQKVLSRYTWSKVAQNFREVYVEAIRPDNTK</sequence>
<dbReference type="AlphaFoldDB" id="A0A856M7D5"/>
<evidence type="ECO:0000259" key="1">
    <source>
        <dbReference type="Pfam" id="PF00534"/>
    </source>
</evidence>
<dbReference type="RefSeq" id="WP_171975197.1">
    <property type="nucleotide sequence ID" value="NZ_CAWOXK010000001.1"/>
</dbReference>
<gene>
    <name evidence="3" type="ORF">DP114_00810</name>
</gene>
<name>A0A856M7D5_9CYAN</name>